<comment type="caution">
    <text evidence="1">The sequence shown here is derived from an EMBL/GenBank/DDBJ whole genome shotgun (WGS) entry which is preliminary data.</text>
</comment>
<proteinExistence type="predicted"/>
<keyword evidence="2" id="KW-1185">Reference proteome</keyword>
<protein>
    <submittedName>
        <fullName evidence="1">Uncharacterized protein</fullName>
    </submittedName>
</protein>
<evidence type="ECO:0000313" key="1">
    <source>
        <dbReference type="EMBL" id="MBA0839912.1"/>
    </source>
</evidence>
<dbReference type="EMBL" id="JABFAE010000010">
    <property type="protein sequence ID" value="MBA0839912.1"/>
    <property type="molecule type" value="Genomic_DNA"/>
</dbReference>
<name>A0A7J9K0D7_9ROSI</name>
<accession>A0A7J9K0D7</accession>
<evidence type="ECO:0000313" key="2">
    <source>
        <dbReference type="Proteomes" id="UP000593575"/>
    </source>
</evidence>
<organism evidence="1 2">
    <name type="scientific">Gossypium armourianum</name>
    <dbReference type="NCBI Taxonomy" id="34283"/>
    <lineage>
        <taxon>Eukaryota</taxon>
        <taxon>Viridiplantae</taxon>
        <taxon>Streptophyta</taxon>
        <taxon>Embryophyta</taxon>
        <taxon>Tracheophyta</taxon>
        <taxon>Spermatophyta</taxon>
        <taxon>Magnoliopsida</taxon>
        <taxon>eudicotyledons</taxon>
        <taxon>Gunneridae</taxon>
        <taxon>Pentapetalae</taxon>
        <taxon>rosids</taxon>
        <taxon>malvids</taxon>
        <taxon>Malvales</taxon>
        <taxon>Malvaceae</taxon>
        <taxon>Malvoideae</taxon>
        <taxon>Gossypium</taxon>
    </lineage>
</organism>
<sequence>MNLVLCFALSLNIYMFVQ</sequence>
<dbReference type="AlphaFoldDB" id="A0A7J9K0D7"/>
<gene>
    <name evidence="1" type="ORF">Goarm_005602</name>
</gene>
<dbReference type="Proteomes" id="UP000593575">
    <property type="component" value="Unassembled WGS sequence"/>
</dbReference>
<reference evidence="1 2" key="1">
    <citation type="journal article" date="2019" name="Genome Biol. Evol.">
        <title>Insights into the evolution of the New World diploid cottons (Gossypium, subgenus Houzingenia) based on genome sequencing.</title>
        <authorList>
            <person name="Grover C.E."/>
            <person name="Arick M.A. 2nd"/>
            <person name="Thrash A."/>
            <person name="Conover J.L."/>
            <person name="Sanders W.S."/>
            <person name="Peterson D.G."/>
            <person name="Frelichowski J.E."/>
            <person name="Scheffler J.A."/>
            <person name="Scheffler B.E."/>
            <person name="Wendel J.F."/>
        </authorList>
    </citation>
    <scope>NUCLEOTIDE SEQUENCE [LARGE SCALE GENOMIC DNA]</scope>
    <source>
        <strain evidence="1">6</strain>
        <tissue evidence="1">Leaf</tissue>
    </source>
</reference>